<accession>A0A8I2C4P3</accession>
<comment type="caution">
    <text evidence="1">The sequence shown here is derived from an EMBL/GenBank/DDBJ whole genome shotgun (WGS) entry which is preliminary data.</text>
</comment>
<dbReference type="Proteomes" id="UP000673383">
    <property type="component" value="Unassembled WGS sequence"/>
</dbReference>
<reference evidence="1" key="1">
    <citation type="submission" date="2021-02" db="EMBL/GenBank/DDBJ databases">
        <title>Genomic Encyclopedia of Type Strains, Phase IV (KMG-V): Genome sequencing to study the core and pangenomes of soil and plant-associated prokaryotes.</title>
        <authorList>
            <person name="Whitman W."/>
        </authorList>
    </citation>
    <scope>NUCLEOTIDE SEQUENCE</scope>
    <source>
        <strain evidence="1">USDA 406</strain>
    </source>
</reference>
<sequence>MPNPVRTRRQVAEAHKKVFRKRLRELAASMGARHPAVLGDALLLLIEGIYVTGQQSEEGPAQSAFTVAKLLIDAILKA</sequence>
<dbReference type="RefSeq" id="WP_172645836.1">
    <property type="nucleotide sequence ID" value="NZ_JAFICZ010000001.1"/>
</dbReference>
<dbReference type="Gene3D" id="1.10.357.10">
    <property type="entry name" value="Tetracycline Repressor, domain 2"/>
    <property type="match status" value="1"/>
</dbReference>
<gene>
    <name evidence="1" type="ORF">JOH49_004647</name>
</gene>
<evidence type="ECO:0008006" key="3">
    <source>
        <dbReference type="Google" id="ProtNLM"/>
    </source>
</evidence>
<dbReference type="AlphaFoldDB" id="A0A8I2C4P3"/>
<organism evidence="1 2">
    <name type="scientific">Bradyrhizobium elkanii</name>
    <dbReference type="NCBI Taxonomy" id="29448"/>
    <lineage>
        <taxon>Bacteria</taxon>
        <taxon>Pseudomonadati</taxon>
        <taxon>Pseudomonadota</taxon>
        <taxon>Alphaproteobacteria</taxon>
        <taxon>Hyphomicrobiales</taxon>
        <taxon>Nitrobacteraceae</taxon>
        <taxon>Bradyrhizobium</taxon>
    </lineage>
</organism>
<evidence type="ECO:0000313" key="2">
    <source>
        <dbReference type="Proteomes" id="UP000673383"/>
    </source>
</evidence>
<dbReference type="EMBL" id="JAFICZ010000001">
    <property type="protein sequence ID" value="MBP1294894.1"/>
    <property type="molecule type" value="Genomic_DNA"/>
</dbReference>
<name>A0A8I2C4P3_BRAEL</name>
<evidence type="ECO:0000313" key="1">
    <source>
        <dbReference type="EMBL" id="MBP1294894.1"/>
    </source>
</evidence>
<proteinExistence type="predicted"/>
<protein>
    <recommendedName>
        <fullName evidence="3">TetR family transcriptional regulator</fullName>
    </recommendedName>
</protein>